<proteinExistence type="predicted"/>
<dbReference type="Proteomes" id="UP000029920">
    <property type="component" value="Unassembled WGS sequence"/>
</dbReference>
<accession>A0A4U8UE18</accession>
<comment type="caution">
    <text evidence="1">The sequence shown here is derived from an EMBL/GenBank/DDBJ whole genome shotgun (WGS) entry which is preliminary data.</text>
</comment>
<sequence length="195" mass="22509">MKAKTALNHLRSKLRDIDINNARFSNAELLSALENSQNKIITEFENNICHFTFRDNERLILPFVSLGLMSAKLNGKALKYKPLTTILQTPKGLYLYSLNPREYKLTQDYSGVLELFVNSAEVLESEEDELFLDKMFLNALLYQSLAFILQIQTTPNSLNKVVFFDDLYKKECGFLRSLTNKQRERGTILTPFIKV</sequence>
<keyword evidence="2" id="KW-1185">Reference proteome</keyword>
<evidence type="ECO:0000313" key="1">
    <source>
        <dbReference type="EMBL" id="TLE13949.1"/>
    </source>
</evidence>
<gene>
    <name evidence="1" type="ORF">LS72_009415</name>
</gene>
<reference evidence="1 2" key="1">
    <citation type="journal article" date="2014" name="Genome Announc.">
        <title>Draft genome sequences of eight enterohepatic helicobacter species isolated from both laboratory and wild rodents.</title>
        <authorList>
            <person name="Sheh A."/>
            <person name="Shen Z."/>
            <person name="Fox J.G."/>
        </authorList>
    </citation>
    <scope>NUCLEOTIDE SEQUENCE [LARGE SCALE GENOMIC DNA]</scope>
    <source>
        <strain evidence="1 2">MIT-03-7007</strain>
    </source>
</reference>
<protein>
    <submittedName>
        <fullName evidence="1">Uncharacterized protein</fullName>
    </submittedName>
</protein>
<dbReference type="AlphaFoldDB" id="A0A4U8UE18"/>
<dbReference type="RefSeq" id="WP_034554234.1">
    <property type="nucleotide sequence ID" value="NZ_JRPC02000030.1"/>
</dbReference>
<organism evidence="1 2">
    <name type="scientific">Helicobacter apodemus</name>
    <dbReference type="NCBI Taxonomy" id="135569"/>
    <lineage>
        <taxon>Bacteria</taxon>
        <taxon>Pseudomonadati</taxon>
        <taxon>Campylobacterota</taxon>
        <taxon>Epsilonproteobacteria</taxon>
        <taxon>Campylobacterales</taxon>
        <taxon>Helicobacteraceae</taxon>
        <taxon>Helicobacter</taxon>
    </lineage>
</organism>
<evidence type="ECO:0000313" key="2">
    <source>
        <dbReference type="Proteomes" id="UP000029920"/>
    </source>
</evidence>
<name>A0A4U8UE18_9HELI</name>
<dbReference type="EMBL" id="JRPC02000030">
    <property type="protein sequence ID" value="TLE13949.1"/>
    <property type="molecule type" value="Genomic_DNA"/>
</dbReference>